<dbReference type="Pfam" id="PF07676">
    <property type="entry name" value="PD40"/>
    <property type="match status" value="1"/>
</dbReference>
<dbReference type="Gene3D" id="2.120.10.30">
    <property type="entry name" value="TolB, C-terminal domain"/>
    <property type="match status" value="1"/>
</dbReference>
<dbReference type="InterPro" id="IPR011659">
    <property type="entry name" value="WD40"/>
</dbReference>
<name>A0A511RLQ5_9DEIN</name>
<evidence type="ECO:0000313" key="2">
    <source>
        <dbReference type="Proteomes" id="UP000321827"/>
    </source>
</evidence>
<organism evidence="1 2">
    <name type="scientific">Oceanithermus desulfurans NBRC 100063</name>
    <dbReference type="NCBI Taxonomy" id="1227550"/>
    <lineage>
        <taxon>Bacteria</taxon>
        <taxon>Thermotogati</taxon>
        <taxon>Deinococcota</taxon>
        <taxon>Deinococci</taxon>
        <taxon>Thermales</taxon>
        <taxon>Thermaceae</taxon>
        <taxon>Oceanithermus</taxon>
    </lineage>
</organism>
<dbReference type="EMBL" id="BJXN01000007">
    <property type="protein sequence ID" value="GEM89872.1"/>
    <property type="molecule type" value="Genomic_DNA"/>
</dbReference>
<proteinExistence type="predicted"/>
<reference evidence="1 2" key="1">
    <citation type="submission" date="2019-07" db="EMBL/GenBank/DDBJ databases">
        <title>Whole genome shotgun sequence of Oceanithermus desulfurans NBRC 100063.</title>
        <authorList>
            <person name="Hosoyama A."/>
            <person name="Uohara A."/>
            <person name="Ohji S."/>
            <person name="Ichikawa N."/>
        </authorList>
    </citation>
    <scope>NUCLEOTIDE SEQUENCE [LARGE SCALE GENOMIC DNA]</scope>
    <source>
        <strain evidence="1 2">NBRC 100063</strain>
    </source>
</reference>
<comment type="caution">
    <text evidence="1">The sequence shown here is derived from an EMBL/GenBank/DDBJ whole genome shotgun (WGS) entry which is preliminary data.</text>
</comment>
<dbReference type="SUPFAM" id="SSF82171">
    <property type="entry name" value="DPP6 N-terminal domain-like"/>
    <property type="match status" value="1"/>
</dbReference>
<sequence>MKRLVLLGWMLAVALGAGWGQVTSERVRVLYPGPGLAAYAEQLAREAEAALDVLEPLFGAREGPVVLRINEAADFFNAYATTLPRRTVELLAPVPAGAIVDLRSPSVTYLLLVHELTHTRQLSFHERPDGQPPLRLGLVTERSAPMPPAWFVEGLATFMESRFTPGGRLDWAFTQGLINALLEEGRFPDLAEMSLYTYDDWPRGLTRYLLGVRFVHDLIERRGWDAVLNALRVYNTGLVAPPSFAEAWERANGRPLEAEWRDWVERERRRAAAYAEAAQPRGDRVARGRDPVLSPDGRRLAFVRRSGVWVAARDGSGARRLARVQPQRLWWTDADTLIYSRYFREGDGVASDVFALDATTGRETRLTRGRHARLAAPAPDGCVYFVRDRAGEAAVLQRWCGGRPEEVWRAPEGEHPVGLALSPGGRVALAVAHGGRVDLALLESGRLRYLAAGRLDIEPPARPPDPCAGAGAELGTGYRRDRYQHLQPTWDGEGALLFLGDEGGVFDLYRLELGDGRVTRLSAALGGVVGAAAQQGAYLAAELDGRGYGIYPLAPLDEPVGPAAPDAGPGGGGPCSATMPADWRPPERPLERAPYRPWSSLKPYGWLPTGLAPAPNPPYLGLELSLYGLDDTGVYGYRAALGYDPALAGSPYGAYAYLEAGAGAGVDLAGRTAPLGFTIRGGAWPSRGEVVFGVMPGLASRGYWDRWNWWARLEAGPVWSAASGWRLSYGGSLRAGREGRDPWGYLTGGGYGGVYGGPGSAWGLAGAAWKWGGGNLALEARLAGGAGTPLPLGPGVVGDAVALEARLRYWTRPRWRTGDGWLALERLTFAPAAHGRYDPAAGALGYGADLGVYADAVLFYALPLPLGLRGGWDGGWWWRLELGPW</sequence>
<dbReference type="RefSeq" id="WP_147147087.1">
    <property type="nucleotide sequence ID" value="NZ_BJXN01000007.1"/>
</dbReference>
<dbReference type="Proteomes" id="UP000321827">
    <property type="component" value="Unassembled WGS sequence"/>
</dbReference>
<dbReference type="InterPro" id="IPR011042">
    <property type="entry name" value="6-blade_b-propeller_TolB-like"/>
</dbReference>
<dbReference type="OrthoDB" id="33879at2"/>
<accession>A0A511RLQ5</accession>
<protein>
    <submittedName>
        <fullName evidence="1">Uncharacterized protein</fullName>
    </submittedName>
</protein>
<evidence type="ECO:0000313" key="1">
    <source>
        <dbReference type="EMBL" id="GEM89872.1"/>
    </source>
</evidence>
<dbReference type="AlphaFoldDB" id="A0A511RLQ5"/>
<gene>
    <name evidence="1" type="ORF">ODE01S_13060</name>
</gene>